<keyword evidence="4 8" id="KW-0812">Transmembrane</keyword>
<dbReference type="Proteomes" id="UP000043699">
    <property type="component" value="Unassembled WGS sequence"/>
</dbReference>
<gene>
    <name evidence="9" type="primary">mreD</name>
    <name evidence="9" type="ORF">BN1080_02017</name>
</gene>
<dbReference type="InterPro" id="IPR007227">
    <property type="entry name" value="Cell_shape_determining_MreD"/>
</dbReference>
<evidence type="ECO:0000256" key="8">
    <source>
        <dbReference type="SAM" id="Phobius"/>
    </source>
</evidence>
<keyword evidence="5" id="KW-0133">Cell shape</keyword>
<keyword evidence="3" id="KW-1003">Cell membrane</keyword>
<dbReference type="OrthoDB" id="1653857at2"/>
<evidence type="ECO:0000256" key="3">
    <source>
        <dbReference type="ARBA" id="ARBA00022475"/>
    </source>
</evidence>
<dbReference type="Pfam" id="PF04093">
    <property type="entry name" value="MreD"/>
    <property type="match status" value="1"/>
</dbReference>
<dbReference type="STRING" id="1499687.BN1080_02017"/>
<proteinExistence type="inferred from homology"/>
<comment type="similarity">
    <text evidence="2">Belongs to the MreD family.</text>
</comment>
<evidence type="ECO:0000256" key="5">
    <source>
        <dbReference type="ARBA" id="ARBA00022960"/>
    </source>
</evidence>
<evidence type="ECO:0000313" key="9">
    <source>
        <dbReference type="EMBL" id="CEG23074.1"/>
    </source>
</evidence>
<dbReference type="GO" id="GO:0008360">
    <property type="term" value="P:regulation of cell shape"/>
    <property type="evidence" value="ECO:0007669"/>
    <property type="project" value="UniProtKB-KW"/>
</dbReference>
<dbReference type="EMBL" id="CCXS01000001">
    <property type="protein sequence ID" value="CEG23074.1"/>
    <property type="molecule type" value="Genomic_DNA"/>
</dbReference>
<evidence type="ECO:0000313" key="10">
    <source>
        <dbReference type="Proteomes" id="UP000043699"/>
    </source>
</evidence>
<keyword evidence="10" id="KW-1185">Reference proteome</keyword>
<evidence type="ECO:0000256" key="6">
    <source>
        <dbReference type="ARBA" id="ARBA00022989"/>
    </source>
</evidence>
<organism evidence="9 10">
    <name type="scientific">Planococcus massiliensis</name>
    <dbReference type="NCBI Taxonomy" id="1499687"/>
    <lineage>
        <taxon>Bacteria</taxon>
        <taxon>Bacillati</taxon>
        <taxon>Bacillota</taxon>
        <taxon>Bacilli</taxon>
        <taxon>Bacillales</taxon>
        <taxon>Caryophanaceae</taxon>
        <taxon>Planococcus</taxon>
    </lineage>
</organism>
<dbReference type="RefSeq" id="WP_052651866.1">
    <property type="nucleotide sequence ID" value="NZ_CCXS01000001.1"/>
</dbReference>
<dbReference type="GO" id="GO:0005886">
    <property type="term" value="C:plasma membrane"/>
    <property type="evidence" value="ECO:0007669"/>
    <property type="project" value="UniProtKB-SubCell"/>
</dbReference>
<evidence type="ECO:0000256" key="7">
    <source>
        <dbReference type="ARBA" id="ARBA00023136"/>
    </source>
</evidence>
<sequence>MIRYLIPLIGLVLFFLEPVFGLFSPLQMNGDFYYIVPRFLIMFLIFVSVYYDTKRAMYYGLFFGLLYDVFFIDIIGLYSFLYPAVCVIAGYTVKSIHRNLFITTVLTLVLTALFEFVLFQFFSLIGLASMPIKAFLGTRLLPTMIANSLFLFILGWAFRSVIVARFIERQNSPGMSGYNGQ</sequence>
<name>A0A098EL88_9BACL</name>
<feature type="transmembrane region" description="Helical" evidence="8">
    <location>
        <begin position="31"/>
        <end position="51"/>
    </location>
</feature>
<comment type="subcellular location">
    <subcellularLocation>
        <location evidence="1">Cell membrane</location>
        <topology evidence="1">Multi-pass membrane protein</topology>
    </subcellularLocation>
</comment>
<accession>A0A098EL88</accession>
<dbReference type="NCBIfam" id="TIGR03426">
    <property type="entry name" value="shape_MreD"/>
    <property type="match status" value="1"/>
</dbReference>
<feature type="transmembrane region" description="Helical" evidence="8">
    <location>
        <begin position="58"/>
        <end position="81"/>
    </location>
</feature>
<evidence type="ECO:0000256" key="4">
    <source>
        <dbReference type="ARBA" id="ARBA00022692"/>
    </source>
</evidence>
<evidence type="ECO:0000256" key="1">
    <source>
        <dbReference type="ARBA" id="ARBA00004651"/>
    </source>
</evidence>
<protein>
    <submittedName>
        <fullName evidence="9">Rod shape-determining protein MreD</fullName>
    </submittedName>
</protein>
<feature type="transmembrane region" description="Helical" evidence="8">
    <location>
        <begin position="101"/>
        <end position="128"/>
    </location>
</feature>
<reference evidence="9 10" key="1">
    <citation type="submission" date="2014-09" db="EMBL/GenBank/DDBJ databases">
        <authorList>
            <person name="Urmite Genomes Urmite Genomes"/>
        </authorList>
    </citation>
    <scope>NUCLEOTIDE SEQUENCE [LARGE SCALE GENOMIC DNA]</scope>
    <source>
        <strain evidence="9 10">ES2</strain>
    </source>
</reference>
<dbReference type="AlphaFoldDB" id="A0A098EL88"/>
<keyword evidence="6 8" id="KW-1133">Transmembrane helix</keyword>
<evidence type="ECO:0000256" key="2">
    <source>
        <dbReference type="ARBA" id="ARBA00007776"/>
    </source>
</evidence>
<keyword evidence="7 8" id="KW-0472">Membrane</keyword>